<dbReference type="EMBL" id="MU266404">
    <property type="protein sequence ID" value="KAH7925335.1"/>
    <property type="molecule type" value="Genomic_DNA"/>
</dbReference>
<comment type="caution">
    <text evidence="1">The sequence shown here is derived from an EMBL/GenBank/DDBJ whole genome shotgun (WGS) entry which is preliminary data.</text>
</comment>
<accession>A0ACB8BHM9</accession>
<proteinExistence type="predicted"/>
<reference evidence="1" key="1">
    <citation type="journal article" date="2021" name="New Phytol.">
        <title>Evolutionary innovations through gain and loss of genes in the ectomycorrhizal Boletales.</title>
        <authorList>
            <person name="Wu G."/>
            <person name="Miyauchi S."/>
            <person name="Morin E."/>
            <person name="Kuo A."/>
            <person name="Drula E."/>
            <person name="Varga T."/>
            <person name="Kohler A."/>
            <person name="Feng B."/>
            <person name="Cao Y."/>
            <person name="Lipzen A."/>
            <person name="Daum C."/>
            <person name="Hundley H."/>
            <person name="Pangilinan J."/>
            <person name="Johnson J."/>
            <person name="Barry K."/>
            <person name="LaButti K."/>
            <person name="Ng V."/>
            <person name="Ahrendt S."/>
            <person name="Min B."/>
            <person name="Choi I.G."/>
            <person name="Park H."/>
            <person name="Plett J.M."/>
            <person name="Magnuson J."/>
            <person name="Spatafora J.W."/>
            <person name="Nagy L.G."/>
            <person name="Henrissat B."/>
            <person name="Grigoriev I.V."/>
            <person name="Yang Z.L."/>
            <person name="Xu J."/>
            <person name="Martin F.M."/>
        </authorList>
    </citation>
    <scope>NUCLEOTIDE SEQUENCE</scope>
    <source>
        <strain evidence="1">KUC20120723A-06</strain>
    </source>
</reference>
<evidence type="ECO:0000313" key="1">
    <source>
        <dbReference type="EMBL" id="KAH7925335.1"/>
    </source>
</evidence>
<protein>
    <submittedName>
        <fullName evidence="1">Uncharacterized protein</fullName>
    </submittedName>
</protein>
<keyword evidence="2" id="KW-1185">Reference proteome</keyword>
<organism evidence="1 2">
    <name type="scientific">Leucogyrophana mollusca</name>
    <dbReference type="NCBI Taxonomy" id="85980"/>
    <lineage>
        <taxon>Eukaryota</taxon>
        <taxon>Fungi</taxon>
        <taxon>Dikarya</taxon>
        <taxon>Basidiomycota</taxon>
        <taxon>Agaricomycotina</taxon>
        <taxon>Agaricomycetes</taxon>
        <taxon>Agaricomycetidae</taxon>
        <taxon>Boletales</taxon>
        <taxon>Boletales incertae sedis</taxon>
        <taxon>Leucogyrophana</taxon>
    </lineage>
</organism>
<gene>
    <name evidence="1" type="ORF">BV22DRAFT_1034110</name>
</gene>
<dbReference type="Proteomes" id="UP000790709">
    <property type="component" value="Unassembled WGS sequence"/>
</dbReference>
<evidence type="ECO:0000313" key="2">
    <source>
        <dbReference type="Proteomes" id="UP000790709"/>
    </source>
</evidence>
<sequence length="51" mass="5726">MQNGADPMAKFHRFHRSFTSWLTIDLLWPSCVGGLGVNMYLFTLVVPILSG</sequence>
<name>A0ACB8BHM9_9AGAM</name>